<reference evidence="1" key="1">
    <citation type="submission" date="2020-11" db="EMBL/GenBank/DDBJ databases">
        <authorList>
            <consortium name="DOE Joint Genome Institute"/>
            <person name="Ahrendt S."/>
            <person name="Riley R."/>
            <person name="Andreopoulos W."/>
            <person name="Labutti K."/>
            <person name="Pangilinan J."/>
            <person name="Ruiz-Duenas F.J."/>
            <person name="Barrasa J.M."/>
            <person name="Sanchez-Garcia M."/>
            <person name="Camarero S."/>
            <person name="Miyauchi S."/>
            <person name="Serrano A."/>
            <person name="Linde D."/>
            <person name="Babiker R."/>
            <person name="Drula E."/>
            <person name="Ayuso-Fernandez I."/>
            <person name="Pacheco R."/>
            <person name="Padilla G."/>
            <person name="Ferreira P."/>
            <person name="Barriuso J."/>
            <person name="Kellner H."/>
            <person name="Castanera R."/>
            <person name="Alfaro M."/>
            <person name="Ramirez L."/>
            <person name="Pisabarro A.G."/>
            <person name="Kuo A."/>
            <person name="Tritt A."/>
            <person name="Lipzen A."/>
            <person name="He G."/>
            <person name="Yan M."/>
            <person name="Ng V."/>
            <person name="Cullen D."/>
            <person name="Martin F."/>
            <person name="Rosso M.-N."/>
            <person name="Henrissat B."/>
            <person name="Hibbett D."/>
            <person name="Martinez A.T."/>
            <person name="Grigoriev I.V."/>
        </authorList>
    </citation>
    <scope>NUCLEOTIDE SEQUENCE</scope>
    <source>
        <strain evidence="1">ATCC 90797</strain>
    </source>
</reference>
<keyword evidence="2" id="KW-1185">Reference proteome</keyword>
<evidence type="ECO:0000313" key="2">
    <source>
        <dbReference type="Proteomes" id="UP000807025"/>
    </source>
</evidence>
<evidence type="ECO:0000313" key="1">
    <source>
        <dbReference type="EMBL" id="KAF9499069.1"/>
    </source>
</evidence>
<gene>
    <name evidence="1" type="ORF">BDN71DRAFT_1442579</name>
</gene>
<accession>A0A9P6A3R3</accession>
<proteinExistence type="predicted"/>
<protein>
    <submittedName>
        <fullName evidence="1">Uncharacterized protein</fullName>
    </submittedName>
</protein>
<name>A0A9P6A3R3_PLEER</name>
<dbReference type="AlphaFoldDB" id="A0A9P6A3R3"/>
<dbReference type="Proteomes" id="UP000807025">
    <property type="component" value="Unassembled WGS sequence"/>
</dbReference>
<comment type="caution">
    <text evidence="1">The sequence shown here is derived from an EMBL/GenBank/DDBJ whole genome shotgun (WGS) entry which is preliminary data.</text>
</comment>
<sequence length="79" mass="8838">MKPLGSRHGLLDNHGINCSCSCISEYTYSDRYQWPLYELRVPGNLNNRPVFPVVRGRLSHTLPIPFPTLTGRLALGVGD</sequence>
<dbReference type="EMBL" id="MU154534">
    <property type="protein sequence ID" value="KAF9499069.1"/>
    <property type="molecule type" value="Genomic_DNA"/>
</dbReference>
<dbReference type="OrthoDB" id="364348at2759"/>
<organism evidence="1 2">
    <name type="scientific">Pleurotus eryngii</name>
    <name type="common">Boletus of the steppes</name>
    <dbReference type="NCBI Taxonomy" id="5323"/>
    <lineage>
        <taxon>Eukaryota</taxon>
        <taxon>Fungi</taxon>
        <taxon>Dikarya</taxon>
        <taxon>Basidiomycota</taxon>
        <taxon>Agaricomycotina</taxon>
        <taxon>Agaricomycetes</taxon>
        <taxon>Agaricomycetidae</taxon>
        <taxon>Agaricales</taxon>
        <taxon>Pleurotineae</taxon>
        <taxon>Pleurotaceae</taxon>
        <taxon>Pleurotus</taxon>
    </lineage>
</organism>